<dbReference type="CDD" id="cd06587">
    <property type="entry name" value="VOC"/>
    <property type="match status" value="1"/>
</dbReference>
<proteinExistence type="predicted"/>
<dbReference type="GO" id="GO:0046872">
    <property type="term" value="F:metal ion binding"/>
    <property type="evidence" value="ECO:0007669"/>
    <property type="project" value="UniProtKB-KW"/>
</dbReference>
<dbReference type="InterPro" id="IPR018146">
    <property type="entry name" value="Glyoxalase_1_CS"/>
</dbReference>
<gene>
    <name evidence="3" type="ORF">SAMN05877753_101169</name>
</gene>
<dbReference type="RefSeq" id="WP_097156706.1">
    <property type="nucleotide sequence ID" value="NZ_JBEPMQ010000012.1"/>
</dbReference>
<name>A0A285CGY3_9BACI</name>
<dbReference type="GO" id="GO:0004462">
    <property type="term" value="F:lactoylglutathione lyase activity"/>
    <property type="evidence" value="ECO:0007669"/>
    <property type="project" value="InterPro"/>
</dbReference>
<dbReference type="GO" id="GO:0004493">
    <property type="term" value="F:methylmalonyl-CoA epimerase activity"/>
    <property type="evidence" value="ECO:0007669"/>
    <property type="project" value="TreeGrafter"/>
</dbReference>
<dbReference type="Proteomes" id="UP000219546">
    <property type="component" value="Unassembled WGS sequence"/>
</dbReference>
<dbReference type="PANTHER" id="PTHR43048:SF3">
    <property type="entry name" value="METHYLMALONYL-COA EPIMERASE, MITOCHONDRIAL"/>
    <property type="match status" value="1"/>
</dbReference>
<evidence type="ECO:0000256" key="1">
    <source>
        <dbReference type="ARBA" id="ARBA00022723"/>
    </source>
</evidence>
<sequence>MKWHHIGIQVKELERSISFYQTNFGFNEEIRFQYEDEQIVFLTRETIRIELIESRLESRKAEQLHFSWQVENLDEWVDQLKINPIEGPITLPNGWRTVFYQGPDQELIELFQNES</sequence>
<evidence type="ECO:0000313" key="3">
    <source>
        <dbReference type="EMBL" id="SNX66857.1"/>
    </source>
</evidence>
<dbReference type="PANTHER" id="PTHR43048">
    <property type="entry name" value="METHYLMALONYL-COA EPIMERASE"/>
    <property type="match status" value="1"/>
</dbReference>
<dbReference type="InterPro" id="IPR029068">
    <property type="entry name" value="Glyas_Bleomycin-R_OHBP_Dase"/>
</dbReference>
<evidence type="ECO:0000313" key="4">
    <source>
        <dbReference type="Proteomes" id="UP000219546"/>
    </source>
</evidence>
<dbReference type="AlphaFoldDB" id="A0A285CGY3"/>
<dbReference type="InterPro" id="IPR004360">
    <property type="entry name" value="Glyas_Fos-R_dOase_dom"/>
</dbReference>
<dbReference type="Pfam" id="PF00903">
    <property type="entry name" value="Glyoxalase"/>
    <property type="match status" value="1"/>
</dbReference>
<dbReference type="EMBL" id="OAOP01000001">
    <property type="protein sequence ID" value="SNX66857.1"/>
    <property type="molecule type" value="Genomic_DNA"/>
</dbReference>
<protein>
    <submittedName>
        <fullName evidence="3">Methylmalonyl-CoA epimerase</fullName>
    </submittedName>
</protein>
<organism evidence="3 4">
    <name type="scientific">Bacillus oleivorans</name>
    <dbReference type="NCBI Taxonomy" id="1448271"/>
    <lineage>
        <taxon>Bacteria</taxon>
        <taxon>Bacillati</taxon>
        <taxon>Bacillota</taxon>
        <taxon>Bacilli</taxon>
        <taxon>Bacillales</taxon>
        <taxon>Bacillaceae</taxon>
        <taxon>Bacillus</taxon>
    </lineage>
</organism>
<dbReference type="PROSITE" id="PS51819">
    <property type="entry name" value="VOC"/>
    <property type="match status" value="1"/>
</dbReference>
<evidence type="ECO:0000259" key="2">
    <source>
        <dbReference type="PROSITE" id="PS51819"/>
    </source>
</evidence>
<accession>A0A285CGY3</accession>
<keyword evidence="4" id="KW-1185">Reference proteome</keyword>
<dbReference type="Gene3D" id="3.10.180.10">
    <property type="entry name" value="2,3-Dihydroxybiphenyl 1,2-Dioxygenase, domain 1"/>
    <property type="match status" value="1"/>
</dbReference>
<dbReference type="SUPFAM" id="SSF54593">
    <property type="entry name" value="Glyoxalase/Bleomycin resistance protein/Dihydroxybiphenyl dioxygenase"/>
    <property type="match status" value="1"/>
</dbReference>
<reference evidence="3 4" key="1">
    <citation type="submission" date="2017-08" db="EMBL/GenBank/DDBJ databases">
        <authorList>
            <person name="de Groot N.N."/>
        </authorList>
    </citation>
    <scope>NUCLEOTIDE SEQUENCE [LARGE SCALE GENOMIC DNA]</scope>
    <source>
        <strain evidence="3 4">JC228</strain>
    </source>
</reference>
<feature type="domain" description="VOC" evidence="2">
    <location>
        <begin position="2"/>
        <end position="113"/>
    </location>
</feature>
<dbReference type="GO" id="GO:0046491">
    <property type="term" value="P:L-methylmalonyl-CoA metabolic process"/>
    <property type="evidence" value="ECO:0007669"/>
    <property type="project" value="TreeGrafter"/>
</dbReference>
<keyword evidence="1" id="KW-0479">Metal-binding</keyword>
<dbReference type="PROSITE" id="PS00934">
    <property type="entry name" value="GLYOXALASE_I_1"/>
    <property type="match status" value="1"/>
</dbReference>
<dbReference type="OrthoDB" id="9814858at2"/>
<dbReference type="InterPro" id="IPR051785">
    <property type="entry name" value="MMCE/EMCE_epimerase"/>
</dbReference>
<dbReference type="InterPro" id="IPR037523">
    <property type="entry name" value="VOC_core"/>
</dbReference>